<dbReference type="AlphaFoldDB" id="A0A398DKE8"/>
<dbReference type="InterPro" id="IPR051258">
    <property type="entry name" value="Diverse_Substrate_Transporter"/>
</dbReference>
<dbReference type="Proteomes" id="UP000266113">
    <property type="component" value="Unassembled WGS sequence"/>
</dbReference>
<evidence type="ECO:0000256" key="1">
    <source>
        <dbReference type="ARBA" id="ARBA00004651"/>
    </source>
</evidence>
<dbReference type="PANTHER" id="PTHR42920">
    <property type="entry name" value="OS03G0707200 PROTEIN-RELATED"/>
    <property type="match status" value="1"/>
</dbReference>
<evidence type="ECO:0000256" key="2">
    <source>
        <dbReference type="ARBA" id="ARBA00022475"/>
    </source>
</evidence>
<comment type="subcellular location">
    <subcellularLocation>
        <location evidence="1">Cell membrane</location>
        <topology evidence="1">Multi-pass membrane protein</topology>
    </subcellularLocation>
</comment>
<feature type="domain" description="EamA" evidence="7">
    <location>
        <begin position="164"/>
        <end position="294"/>
    </location>
</feature>
<evidence type="ECO:0000259" key="7">
    <source>
        <dbReference type="Pfam" id="PF00892"/>
    </source>
</evidence>
<sequence length="312" mass="31808">MVFTSVGDGGAVNVRRGIPLALGAGVLFGLSAPLSKLIVAGMDPIALAGVLYLGAFAAVSVGRLLGVTRGLQSEPLRRSDMPYVIAMITIGGIMAPVLLMFGVRAASGFTASLLLNLEGVTTALIAWMFFKERVSGAVWGAVALMTMTGVLLTGVTTGGRSSMIGPLLIMGAAIGWGVDNNVSARLSRCDPLILVSIKGLAAGLFSLGLSWATRGGLPAPTNLLAGLGVGCISYGVSLVLFILSLKVMGAARTGAFFAVGPLAGALLSLVIFRSPFTWSMAVALVLTAASIALVASEGLRTDGRQRADQLTD</sequence>
<keyword evidence="2" id="KW-1003">Cell membrane</keyword>
<feature type="transmembrane region" description="Helical" evidence="6">
    <location>
        <begin position="45"/>
        <end position="62"/>
    </location>
</feature>
<evidence type="ECO:0000313" key="8">
    <source>
        <dbReference type="EMBL" id="RIE16156.1"/>
    </source>
</evidence>
<name>A0A398DKE8_9BACT</name>
<feature type="transmembrane region" description="Helical" evidence="6">
    <location>
        <begin position="137"/>
        <end position="155"/>
    </location>
</feature>
<keyword evidence="4 6" id="KW-1133">Transmembrane helix</keyword>
<proteinExistence type="predicted"/>
<feature type="transmembrane region" description="Helical" evidence="6">
    <location>
        <begin position="83"/>
        <end position="103"/>
    </location>
</feature>
<evidence type="ECO:0000256" key="3">
    <source>
        <dbReference type="ARBA" id="ARBA00022692"/>
    </source>
</evidence>
<dbReference type="InterPro" id="IPR000620">
    <property type="entry name" value="EamA_dom"/>
</dbReference>
<accession>A0A398DKE8</accession>
<evidence type="ECO:0000256" key="5">
    <source>
        <dbReference type="ARBA" id="ARBA00023136"/>
    </source>
</evidence>
<feature type="transmembrane region" description="Helical" evidence="6">
    <location>
        <begin position="161"/>
        <end position="179"/>
    </location>
</feature>
<dbReference type="GO" id="GO:0005886">
    <property type="term" value="C:plasma membrane"/>
    <property type="evidence" value="ECO:0007669"/>
    <property type="project" value="UniProtKB-SubCell"/>
</dbReference>
<dbReference type="InterPro" id="IPR037185">
    <property type="entry name" value="EmrE-like"/>
</dbReference>
<organism evidence="8 9">
    <name type="scientific">Candidatus Cryosericum septentrionale</name>
    <dbReference type="NCBI Taxonomy" id="2290913"/>
    <lineage>
        <taxon>Bacteria</taxon>
        <taxon>Pseudomonadati</taxon>
        <taxon>Caldisericota/Cryosericota group</taxon>
        <taxon>Candidatus Cryosericota</taxon>
        <taxon>Candidatus Cryosericia</taxon>
        <taxon>Candidatus Cryosericales</taxon>
        <taxon>Candidatus Cryosericaceae</taxon>
        <taxon>Candidatus Cryosericum</taxon>
    </lineage>
</organism>
<dbReference type="Pfam" id="PF00892">
    <property type="entry name" value="EamA"/>
    <property type="match status" value="2"/>
</dbReference>
<gene>
    <name evidence="8" type="ORF">SMC1_08035</name>
</gene>
<comment type="caution">
    <text evidence="8">The sequence shown here is derived from an EMBL/GenBank/DDBJ whole genome shotgun (WGS) entry which is preliminary data.</text>
</comment>
<feature type="domain" description="EamA" evidence="7">
    <location>
        <begin position="16"/>
        <end position="153"/>
    </location>
</feature>
<keyword evidence="9" id="KW-1185">Reference proteome</keyword>
<dbReference type="PANTHER" id="PTHR42920:SF11">
    <property type="entry name" value="INNER MEMBRANE PROTEIN YTFF"/>
    <property type="match status" value="1"/>
</dbReference>
<dbReference type="SUPFAM" id="SSF103481">
    <property type="entry name" value="Multidrug resistance efflux transporter EmrE"/>
    <property type="match status" value="2"/>
</dbReference>
<evidence type="ECO:0000256" key="6">
    <source>
        <dbReference type="SAM" id="Phobius"/>
    </source>
</evidence>
<feature type="transmembrane region" description="Helical" evidence="6">
    <location>
        <begin position="109"/>
        <end position="130"/>
    </location>
</feature>
<reference evidence="8 9" key="1">
    <citation type="submission" date="2018-09" db="EMBL/GenBank/DDBJ databases">
        <title>Discovery and Ecogenomic Context for Candidatus Cryosericales, a Global Caldiserica Order Active in Thawing Permafrost.</title>
        <authorList>
            <person name="Martinez M.A."/>
            <person name="Woodcroft B.J."/>
            <person name="Ignacio Espinoza J.C."/>
            <person name="Zayed A."/>
            <person name="Singleton C.M."/>
            <person name="Boyd J."/>
            <person name="Li Y.-F."/>
            <person name="Purvine S."/>
            <person name="Maughan H."/>
            <person name="Hodgkins S.B."/>
            <person name="Anderson D."/>
            <person name="Sederholm M."/>
            <person name="Temperton B."/>
            <person name="Saleska S.R."/>
            <person name="Tyson G.W."/>
            <person name="Rich V.I."/>
        </authorList>
    </citation>
    <scope>NUCLEOTIDE SEQUENCE [LARGE SCALE GENOMIC DNA]</scope>
    <source>
        <strain evidence="8 9">SMC1</strain>
    </source>
</reference>
<protein>
    <submittedName>
        <fullName evidence="8">DMT family transporter</fullName>
    </submittedName>
</protein>
<feature type="transmembrane region" description="Helical" evidence="6">
    <location>
        <begin position="255"/>
        <end position="272"/>
    </location>
</feature>
<evidence type="ECO:0000256" key="4">
    <source>
        <dbReference type="ARBA" id="ARBA00022989"/>
    </source>
</evidence>
<keyword evidence="3 6" id="KW-0812">Transmembrane</keyword>
<feature type="transmembrane region" description="Helical" evidence="6">
    <location>
        <begin position="20"/>
        <end position="39"/>
    </location>
</feature>
<feature type="transmembrane region" description="Helical" evidence="6">
    <location>
        <begin position="191"/>
        <end position="211"/>
    </location>
</feature>
<feature type="transmembrane region" description="Helical" evidence="6">
    <location>
        <begin position="223"/>
        <end position="243"/>
    </location>
</feature>
<feature type="transmembrane region" description="Helical" evidence="6">
    <location>
        <begin position="278"/>
        <end position="296"/>
    </location>
</feature>
<keyword evidence="5 6" id="KW-0472">Membrane</keyword>
<evidence type="ECO:0000313" key="9">
    <source>
        <dbReference type="Proteomes" id="UP000266113"/>
    </source>
</evidence>
<dbReference type="EMBL" id="QXIY01000035">
    <property type="protein sequence ID" value="RIE16156.1"/>
    <property type="molecule type" value="Genomic_DNA"/>
</dbReference>